<dbReference type="Proteomes" id="UP000319263">
    <property type="component" value="Chromosome"/>
</dbReference>
<dbReference type="PROSITE" id="PS00061">
    <property type="entry name" value="ADH_SHORT"/>
    <property type="match status" value="1"/>
</dbReference>
<evidence type="ECO:0000313" key="5">
    <source>
        <dbReference type="Proteomes" id="UP000319263"/>
    </source>
</evidence>
<dbReference type="AlphaFoldDB" id="A0A516PW06"/>
<dbReference type="KEGG" id="mik:FOE78_05055"/>
<dbReference type="NCBIfam" id="NF005559">
    <property type="entry name" value="PRK07231.1"/>
    <property type="match status" value="1"/>
</dbReference>
<dbReference type="OrthoDB" id="517007at2"/>
<dbReference type="GO" id="GO:0048038">
    <property type="term" value="F:quinone binding"/>
    <property type="evidence" value="ECO:0007669"/>
    <property type="project" value="TreeGrafter"/>
</dbReference>
<dbReference type="GO" id="GO:0006633">
    <property type="term" value="P:fatty acid biosynthetic process"/>
    <property type="evidence" value="ECO:0007669"/>
    <property type="project" value="TreeGrafter"/>
</dbReference>
<name>A0A516PW06_9ACTN</name>
<accession>A0A516PW06</accession>
<gene>
    <name evidence="4" type="ORF">FOE78_05055</name>
</gene>
<dbReference type="GO" id="GO:0016616">
    <property type="term" value="F:oxidoreductase activity, acting on the CH-OH group of donors, NAD or NADP as acceptor"/>
    <property type="evidence" value="ECO:0007669"/>
    <property type="project" value="TreeGrafter"/>
</dbReference>
<dbReference type="InterPro" id="IPR002347">
    <property type="entry name" value="SDR_fam"/>
</dbReference>
<protein>
    <submittedName>
        <fullName evidence="4">SDR family oxidoreductase</fullName>
    </submittedName>
</protein>
<evidence type="ECO:0000259" key="3">
    <source>
        <dbReference type="SMART" id="SM00822"/>
    </source>
</evidence>
<dbReference type="Gene3D" id="3.40.50.720">
    <property type="entry name" value="NAD(P)-binding Rossmann-like Domain"/>
    <property type="match status" value="1"/>
</dbReference>
<dbReference type="PANTHER" id="PTHR42760:SF122">
    <property type="entry name" value="NAD(P)-BINDING PROTEIN"/>
    <property type="match status" value="1"/>
</dbReference>
<dbReference type="PANTHER" id="PTHR42760">
    <property type="entry name" value="SHORT-CHAIN DEHYDROGENASES/REDUCTASES FAMILY MEMBER"/>
    <property type="match status" value="1"/>
</dbReference>
<dbReference type="InterPro" id="IPR036291">
    <property type="entry name" value="NAD(P)-bd_dom_sf"/>
</dbReference>
<evidence type="ECO:0000256" key="1">
    <source>
        <dbReference type="ARBA" id="ARBA00006484"/>
    </source>
</evidence>
<evidence type="ECO:0000313" key="4">
    <source>
        <dbReference type="EMBL" id="QDP95364.1"/>
    </source>
</evidence>
<dbReference type="SUPFAM" id="SSF51735">
    <property type="entry name" value="NAD(P)-binding Rossmann-fold domains"/>
    <property type="match status" value="1"/>
</dbReference>
<dbReference type="SMART" id="SM00822">
    <property type="entry name" value="PKS_KR"/>
    <property type="match status" value="1"/>
</dbReference>
<comment type="similarity">
    <text evidence="1">Belongs to the short-chain dehydrogenases/reductases (SDR) family.</text>
</comment>
<keyword evidence="2" id="KW-0560">Oxidoreductase</keyword>
<dbReference type="PRINTS" id="PR00081">
    <property type="entry name" value="GDHRDH"/>
</dbReference>
<dbReference type="CDD" id="cd05233">
    <property type="entry name" value="SDR_c"/>
    <property type="match status" value="1"/>
</dbReference>
<evidence type="ECO:0000256" key="2">
    <source>
        <dbReference type="ARBA" id="ARBA00023002"/>
    </source>
</evidence>
<dbReference type="FunFam" id="3.40.50.720:FF:000084">
    <property type="entry name" value="Short-chain dehydrogenase reductase"/>
    <property type="match status" value="1"/>
</dbReference>
<dbReference type="Pfam" id="PF13561">
    <property type="entry name" value="adh_short_C2"/>
    <property type="match status" value="1"/>
</dbReference>
<feature type="domain" description="Ketoreductase" evidence="3">
    <location>
        <begin position="6"/>
        <end position="174"/>
    </location>
</feature>
<dbReference type="PRINTS" id="PR00080">
    <property type="entry name" value="SDRFAMILY"/>
</dbReference>
<dbReference type="RefSeq" id="WP_143985337.1">
    <property type="nucleotide sequence ID" value="NZ_CP041692.1"/>
</dbReference>
<dbReference type="EMBL" id="CP041692">
    <property type="protein sequence ID" value="QDP95364.1"/>
    <property type="molecule type" value="Genomic_DNA"/>
</dbReference>
<proteinExistence type="inferred from homology"/>
<reference evidence="4 5" key="1">
    <citation type="submission" date="2019-07" db="EMBL/GenBank/DDBJ databases">
        <title>Microlunatus dokdonensis sp. nov. isolated from the rhizospheric soil of the wild plant Elymus tsukushiensis.</title>
        <authorList>
            <person name="Ghim S.-Y."/>
            <person name="Hwang Y.-J."/>
            <person name="Son J.-S."/>
            <person name="Shin J.-H."/>
        </authorList>
    </citation>
    <scope>NUCLEOTIDE SEQUENCE [LARGE SCALE GENOMIC DNA]</scope>
    <source>
        <strain evidence="4 5">KUDC0627</strain>
    </source>
</reference>
<dbReference type="InterPro" id="IPR057326">
    <property type="entry name" value="KR_dom"/>
</dbReference>
<organism evidence="4 5">
    <name type="scientific">Microlunatus elymi</name>
    <dbReference type="NCBI Taxonomy" id="2596828"/>
    <lineage>
        <taxon>Bacteria</taxon>
        <taxon>Bacillati</taxon>
        <taxon>Actinomycetota</taxon>
        <taxon>Actinomycetes</taxon>
        <taxon>Propionibacteriales</taxon>
        <taxon>Propionibacteriaceae</taxon>
        <taxon>Microlunatus</taxon>
    </lineage>
</organism>
<dbReference type="InterPro" id="IPR020904">
    <property type="entry name" value="Sc_DH/Rdtase_CS"/>
</dbReference>
<keyword evidence="5" id="KW-1185">Reference proteome</keyword>
<sequence>MRLDDRVCLVTGAAAGIGEAIATRLATEGATVGLADRDLDKATLVADRIGGSAWRADVSQSADVAQFVGEAAERFGRIDAIVNNAGIAVGGTVADTTEDDWQRVLSTNLTGVWRGMKYALPHLIQSKGCIVNLSSVQALVGMPGWAAYAATKGAIIALTQQAAVEYGADGVRVNCLAPGTIMTPMNEQIFAHASDPDALIASWNASHALGRFGRPSEVAAAAAYLISDDASFVTGSCLRVDGGLSILGPTGRAD</sequence>